<dbReference type="EMBL" id="BGZK01000825">
    <property type="protein sequence ID" value="GBP61869.1"/>
    <property type="molecule type" value="Genomic_DNA"/>
</dbReference>
<dbReference type="Proteomes" id="UP000299102">
    <property type="component" value="Unassembled WGS sequence"/>
</dbReference>
<gene>
    <name evidence="1" type="ORF">EVAR_97958_1</name>
</gene>
<dbReference type="AlphaFoldDB" id="A0A4C1XHU2"/>
<name>A0A4C1XHU2_EUMVA</name>
<keyword evidence="2" id="KW-1185">Reference proteome</keyword>
<reference evidence="1 2" key="1">
    <citation type="journal article" date="2019" name="Commun. Biol.">
        <title>The bagworm genome reveals a unique fibroin gene that provides high tensile strength.</title>
        <authorList>
            <person name="Kono N."/>
            <person name="Nakamura H."/>
            <person name="Ohtoshi R."/>
            <person name="Tomita M."/>
            <person name="Numata K."/>
            <person name="Arakawa K."/>
        </authorList>
    </citation>
    <scope>NUCLEOTIDE SEQUENCE [LARGE SCALE GENOMIC DNA]</scope>
</reference>
<sequence length="121" mass="13383">MGHLLSPRTCKFNLSSSHKSKCNLGVYVNIDLSRVTAPRQRAQISLTRSRILTSAGASQRPHVTTSGSVMTARAAFIVSRRVRGRKRQRQRGGGGALPISIKICVQRGRSERRAAARFTFY</sequence>
<proteinExistence type="predicted"/>
<evidence type="ECO:0000313" key="2">
    <source>
        <dbReference type="Proteomes" id="UP000299102"/>
    </source>
</evidence>
<accession>A0A4C1XHU2</accession>
<evidence type="ECO:0000313" key="1">
    <source>
        <dbReference type="EMBL" id="GBP61869.1"/>
    </source>
</evidence>
<organism evidence="1 2">
    <name type="scientific">Eumeta variegata</name>
    <name type="common">Bagworm moth</name>
    <name type="synonym">Eumeta japonica</name>
    <dbReference type="NCBI Taxonomy" id="151549"/>
    <lineage>
        <taxon>Eukaryota</taxon>
        <taxon>Metazoa</taxon>
        <taxon>Ecdysozoa</taxon>
        <taxon>Arthropoda</taxon>
        <taxon>Hexapoda</taxon>
        <taxon>Insecta</taxon>
        <taxon>Pterygota</taxon>
        <taxon>Neoptera</taxon>
        <taxon>Endopterygota</taxon>
        <taxon>Lepidoptera</taxon>
        <taxon>Glossata</taxon>
        <taxon>Ditrysia</taxon>
        <taxon>Tineoidea</taxon>
        <taxon>Psychidae</taxon>
        <taxon>Oiketicinae</taxon>
        <taxon>Eumeta</taxon>
    </lineage>
</organism>
<comment type="caution">
    <text evidence="1">The sequence shown here is derived from an EMBL/GenBank/DDBJ whole genome shotgun (WGS) entry which is preliminary data.</text>
</comment>
<protein>
    <submittedName>
        <fullName evidence="1">Uncharacterized protein</fullName>
    </submittedName>
</protein>